<evidence type="ECO:0000313" key="2">
    <source>
        <dbReference type="EMBL" id="KAK3029005.1"/>
    </source>
</evidence>
<feature type="domain" description="DUF547" evidence="1">
    <location>
        <begin position="320"/>
        <end position="452"/>
    </location>
</feature>
<gene>
    <name evidence="2" type="ORF">RJ639_038208</name>
</gene>
<dbReference type="AlphaFoldDB" id="A0AA88WNK3"/>
<dbReference type="EMBL" id="JAVXUP010000395">
    <property type="protein sequence ID" value="KAK3029005.1"/>
    <property type="molecule type" value="Genomic_DNA"/>
</dbReference>
<comment type="caution">
    <text evidence="2">The sequence shown here is derived from an EMBL/GenBank/DDBJ whole genome shotgun (WGS) entry which is preliminary data.</text>
</comment>
<dbReference type="InterPro" id="IPR006869">
    <property type="entry name" value="DUF547"/>
</dbReference>
<dbReference type="Pfam" id="PF04784">
    <property type="entry name" value="DUF547"/>
    <property type="match status" value="1"/>
</dbReference>
<dbReference type="PANTHER" id="PTHR23054">
    <property type="entry name" value="TERNARY COMPLEX FACTOR MIP1, LEUCINE-ZIPPER-RELATED"/>
    <property type="match status" value="1"/>
</dbReference>
<dbReference type="PANTHER" id="PTHR23054:SF15">
    <property type="entry name" value="OS08G0515700 PROTEIN"/>
    <property type="match status" value="1"/>
</dbReference>
<evidence type="ECO:0000313" key="3">
    <source>
        <dbReference type="Proteomes" id="UP001188597"/>
    </source>
</evidence>
<accession>A0AA88WNK3</accession>
<dbReference type="Proteomes" id="UP001188597">
    <property type="component" value="Unassembled WGS sequence"/>
</dbReference>
<sequence>MSMNESRTVILKMLKPAKDAVYLGRTLSDQSSIGWDSERRPCLSSVTSFLSDGTATAKTSAKLMDEITALEVEINHLERYLLSLYRTAFEQLLPTKLEYHGTHFENVIGTQMQNITDQSCYKLKHGMFKDSGDLHGPAEGLAGSYVQSHATTPKLSSRKVLDEGFMPVTRNVYRDQMQETKTANPGHRSLADHLGTSDIDNALNRPDRLSENIVRCIASIYCRLANPTLSQAGFSVSSTSSLSSSSTFSPKNLSDGWSPHCNEEATAHCQYQGLKEERGPFPTMIEVLKICLDDDSFNYAARMLQIFRSLVKSLEKVDPRKMKREEKLAFWINIHNALVMHAYLAYGAHNYVKGTPILKAAYNVGGQCINAYVIQSSILGIRSNYPAPWLQALLSPGKKRKTGSSRHVYAIEYPEPLLRFALCFGAFSDPAVRVYTATDVFQELKLAKEEFIQANVYIHKEMKIYLPKILDDYAKDMSLTMPGLLEMVNMCLSDVQQKAMRRCVKGRADKYIRWLPQSSTFRYVIHRDAADGRQSV</sequence>
<evidence type="ECO:0000259" key="1">
    <source>
        <dbReference type="Pfam" id="PF04784"/>
    </source>
</evidence>
<keyword evidence="3" id="KW-1185">Reference proteome</keyword>
<protein>
    <recommendedName>
        <fullName evidence="1">DUF547 domain-containing protein</fullName>
    </recommendedName>
</protein>
<reference evidence="2" key="1">
    <citation type="submission" date="2022-12" db="EMBL/GenBank/DDBJ databases">
        <title>Draft genome assemblies for two species of Escallonia (Escalloniales).</title>
        <authorList>
            <person name="Chanderbali A."/>
            <person name="Dervinis C."/>
            <person name="Anghel I."/>
            <person name="Soltis D."/>
            <person name="Soltis P."/>
            <person name="Zapata F."/>
        </authorList>
    </citation>
    <scope>NUCLEOTIDE SEQUENCE</scope>
    <source>
        <strain evidence="2">UCBG64.0493</strain>
        <tissue evidence="2">Leaf</tissue>
    </source>
</reference>
<proteinExistence type="predicted"/>
<organism evidence="2 3">
    <name type="scientific">Escallonia herrerae</name>
    <dbReference type="NCBI Taxonomy" id="1293975"/>
    <lineage>
        <taxon>Eukaryota</taxon>
        <taxon>Viridiplantae</taxon>
        <taxon>Streptophyta</taxon>
        <taxon>Embryophyta</taxon>
        <taxon>Tracheophyta</taxon>
        <taxon>Spermatophyta</taxon>
        <taxon>Magnoliopsida</taxon>
        <taxon>eudicotyledons</taxon>
        <taxon>Gunneridae</taxon>
        <taxon>Pentapetalae</taxon>
        <taxon>asterids</taxon>
        <taxon>campanulids</taxon>
        <taxon>Escalloniales</taxon>
        <taxon>Escalloniaceae</taxon>
        <taxon>Escallonia</taxon>
    </lineage>
</organism>
<name>A0AA88WNK3_9ASTE</name>